<name>A0A5C5ZL00_9BACT</name>
<dbReference type="CDD" id="cd00364">
    <property type="entry name" value="Ribosomal_uS17"/>
    <property type="match status" value="1"/>
</dbReference>
<dbReference type="GO" id="GO:0022627">
    <property type="term" value="C:cytosolic small ribosomal subunit"/>
    <property type="evidence" value="ECO:0007669"/>
    <property type="project" value="UniProtKB-UniRule"/>
</dbReference>
<dbReference type="InterPro" id="IPR000266">
    <property type="entry name" value="Ribosomal_uS17"/>
</dbReference>
<evidence type="ECO:0000313" key="7">
    <source>
        <dbReference type="EMBL" id="TWT88114.1"/>
    </source>
</evidence>
<dbReference type="AlphaFoldDB" id="A0A5C5ZL00"/>
<dbReference type="OrthoDB" id="9811714at2"/>
<dbReference type="NCBIfam" id="NF004123">
    <property type="entry name" value="PRK05610.1"/>
    <property type="match status" value="1"/>
</dbReference>
<dbReference type="HAMAP" id="MF_01345_B">
    <property type="entry name" value="Ribosomal_uS17_B"/>
    <property type="match status" value="1"/>
</dbReference>
<comment type="caution">
    <text evidence="7">The sequence shown here is derived from an EMBL/GenBank/DDBJ whole genome shotgun (WGS) entry which is preliminary data.</text>
</comment>
<dbReference type="Pfam" id="PF00366">
    <property type="entry name" value="Ribosomal_S17"/>
    <property type="match status" value="1"/>
</dbReference>
<dbReference type="GO" id="GO:0006412">
    <property type="term" value="P:translation"/>
    <property type="evidence" value="ECO:0007669"/>
    <property type="project" value="UniProtKB-UniRule"/>
</dbReference>
<dbReference type="PRINTS" id="PR00973">
    <property type="entry name" value="RIBOSOMALS17"/>
</dbReference>
<dbReference type="EMBL" id="SJPQ01000002">
    <property type="protein sequence ID" value="TWT88114.1"/>
    <property type="molecule type" value="Genomic_DNA"/>
</dbReference>
<dbReference type="PANTHER" id="PTHR10744:SF1">
    <property type="entry name" value="SMALL RIBOSOMAL SUBUNIT PROTEIN US17M"/>
    <property type="match status" value="1"/>
</dbReference>
<gene>
    <name evidence="6 7" type="primary">rpsQ</name>
    <name evidence="7" type="ORF">Mal64_15860</name>
</gene>
<proteinExistence type="inferred from homology"/>
<evidence type="ECO:0000256" key="2">
    <source>
        <dbReference type="ARBA" id="ARBA00022730"/>
    </source>
</evidence>
<dbReference type="Proteomes" id="UP000315440">
    <property type="component" value="Unassembled WGS sequence"/>
</dbReference>
<evidence type="ECO:0000256" key="4">
    <source>
        <dbReference type="ARBA" id="ARBA00022980"/>
    </source>
</evidence>
<reference evidence="7 8" key="1">
    <citation type="submission" date="2019-02" db="EMBL/GenBank/DDBJ databases">
        <title>Deep-cultivation of Planctomycetes and their phenomic and genomic characterization uncovers novel biology.</title>
        <authorList>
            <person name="Wiegand S."/>
            <person name="Jogler M."/>
            <person name="Boedeker C."/>
            <person name="Pinto D."/>
            <person name="Vollmers J."/>
            <person name="Rivas-Marin E."/>
            <person name="Kohn T."/>
            <person name="Peeters S.H."/>
            <person name="Heuer A."/>
            <person name="Rast P."/>
            <person name="Oberbeckmann S."/>
            <person name="Bunk B."/>
            <person name="Jeske O."/>
            <person name="Meyerdierks A."/>
            <person name="Storesund J.E."/>
            <person name="Kallscheuer N."/>
            <person name="Luecker S."/>
            <person name="Lage O.M."/>
            <person name="Pohl T."/>
            <person name="Merkel B.J."/>
            <person name="Hornburger P."/>
            <person name="Mueller R.-W."/>
            <person name="Bruemmer F."/>
            <person name="Labrenz M."/>
            <person name="Spormann A.M."/>
            <person name="Op Den Camp H."/>
            <person name="Overmann J."/>
            <person name="Amann R."/>
            <person name="Jetten M.S.M."/>
            <person name="Mascher T."/>
            <person name="Medema M.H."/>
            <person name="Devos D.P."/>
            <person name="Kaster A.-K."/>
            <person name="Ovreas L."/>
            <person name="Rohde M."/>
            <person name="Galperin M.Y."/>
            <person name="Jogler C."/>
        </authorList>
    </citation>
    <scope>NUCLEOTIDE SEQUENCE [LARGE SCALE GENOMIC DNA]</scope>
    <source>
        <strain evidence="7 8">Mal64</strain>
    </source>
</reference>
<keyword evidence="2 6" id="KW-0699">rRNA-binding</keyword>
<dbReference type="SUPFAM" id="SSF50249">
    <property type="entry name" value="Nucleic acid-binding proteins"/>
    <property type="match status" value="1"/>
</dbReference>
<comment type="function">
    <text evidence="6">One of the primary rRNA binding proteins, it binds specifically to the 5'-end of 16S ribosomal RNA.</text>
</comment>
<comment type="subunit">
    <text evidence="6">Part of the 30S ribosomal subunit.</text>
</comment>
<dbReference type="GO" id="GO:0019843">
    <property type="term" value="F:rRNA binding"/>
    <property type="evidence" value="ECO:0007669"/>
    <property type="project" value="UniProtKB-UniRule"/>
</dbReference>
<comment type="similarity">
    <text evidence="1 6">Belongs to the universal ribosomal protein uS17 family.</text>
</comment>
<keyword evidence="3 6" id="KW-0694">RNA-binding</keyword>
<dbReference type="GO" id="GO:0003735">
    <property type="term" value="F:structural constituent of ribosome"/>
    <property type="evidence" value="ECO:0007669"/>
    <property type="project" value="UniProtKB-UniRule"/>
</dbReference>
<evidence type="ECO:0000256" key="6">
    <source>
        <dbReference type="HAMAP-Rule" id="MF_01345"/>
    </source>
</evidence>
<keyword evidence="8" id="KW-1185">Reference proteome</keyword>
<sequence>MPKKLLTGLVTSDKMDKSRRVEIDRKVKHPKYGKYVQRRTVCHVHDEQNESHEGDTVEIIECPPKSKLKRWELVKVVAKSQVVDIAALRAAQKAQEKADSAAQGEEETAQG</sequence>
<dbReference type="NCBIfam" id="TIGR03635">
    <property type="entry name" value="uS17_bact"/>
    <property type="match status" value="1"/>
</dbReference>
<dbReference type="InterPro" id="IPR019984">
    <property type="entry name" value="Ribosomal_uS17_bact/chlr"/>
</dbReference>
<evidence type="ECO:0000256" key="5">
    <source>
        <dbReference type="ARBA" id="ARBA00023274"/>
    </source>
</evidence>
<dbReference type="InterPro" id="IPR012340">
    <property type="entry name" value="NA-bd_OB-fold"/>
</dbReference>
<organism evidence="7 8">
    <name type="scientific">Pseudobythopirellula maris</name>
    <dbReference type="NCBI Taxonomy" id="2527991"/>
    <lineage>
        <taxon>Bacteria</taxon>
        <taxon>Pseudomonadati</taxon>
        <taxon>Planctomycetota</taxon>
        <taxon>Planctomycetia</taxon>
        <taxon>Pirellulales</taxon>
        <taxon>Lacipirellulaceae</taxon>
        <taxon>Pseudobythopirellula</taxon>
    </lineage>
</organism>
<keyword evidence="4 6" id="KW-0689">Ribosomal protein</keyword>
<evidence type="ECO:0000256" key="1">
    <source>
        <dbReference type="ARBA" id="ARBA00010254"/>
    </source>
</evidence>
<evidence type="ECO:0000313" key="8">
    <source>
        <dbReference type="Proteomes" id="UP000315440"/>
    </source>
</evidence>
<dbReference type="Gene3D" id="2.40.50.140">
    <property type="entry name" value="Nucleic acid-binding proteins"/>
    <property type="match status" value="1"/>
</dbReference>
<keyword evidence="5 6" id="KW-0687">Ribonucleoprotein</keyword>
<accession>A0A5C5ZL00</accession>
<dbReference type="PANTHER" id="PTHR10744">
    <property type="entry name" value="40S RIBOSOMAL PROTEIN S11 FAMILY MEMBER"/>
    <property type="match status" value="1"/>
</dbReference>
<protein>
    <recommendedName>
        <fullName evidence="6">Small ribosomal subunit protein uS17</fullName>
    </recommendedName>
</protein>
<evidence type="ECO:0000256" key="3">
    <source>
        <dbReference type="ARBA" id="ARBA00022884"/>
    </source>
</evidence>